<dbReference type="OrthoDB" id="6239412at2"/>
<sequence>MNKLALIGVLVVGMSGCASQPEKDNNSDWQGTHQSVDYILSPNYDAIASAVPGQSLSLTTRSQRNYNVTIVKRYFAASGRECLEAETQTNTMVVCDYSNEWGLSRAFEQF</sequence>
<keyword evidence="2" id="KW-1185">Reference proteome</keyword>
<comment type="caution">
    <text evidence="1">The sequence shown here is derived from an EMBL/GenBank/DDBJ whole genome shotgun (WGS) entry which is preliminary data.</text>
</comment>
<evidence type="ECO:0000313" key="2">
    <source>
        <dbReference type="Proteomes" id="UP000287330"/>
    </source>
</evidence>
<dbReference type="PROSITE" id="PS51257">
    <property type="entry name" value="PROKAR_LIPOPROTEIN"/>
    <property type="match status" value="1"/>
</dbReference>
<dbReference type="RefSeq" id="WP_110576020.1">
    <property type="nucleotide sequence ID" value="NZ_PIPV01000013.1"/>
</dbReference>
<evidence type="ECO:0008006" key="3">
    <source>
        <dbReference type="Google" id="ProtNLM"/>
    </source>
</evidence>
<gene>
    <name evidence="1" type="ORF">CWE25_12010</name>
</gene>
<dbReference type="Proteomes" id="UP000287330">
    <property type="component" value="Unassembled WGS sequence"/>
</dbReference>
<accession>A0A432XQY2</accession>
<name>A0A432XQY2_9GAMM</name>
<organism evidence="1 2">
    <name type="scientific">Idiomarina fontislapidosi</name>
    <dbReference type="NCBI Taxonomy" id="263723"/>
    <lineage>
        <taxon>Bacteria</taxon>
        <taxon>Pseudomonadati</taxon>
        <taxon>Pseudomonadota</taxon>
        <taxon>Gammaproteobacteria</taxon>
        <taxon>Alteromonadales</taxon>
        <taxon>Idiomarinaceae</taxon>
        <taxon>Idiomarina</taxon>
    </lineage>
</organism>
<dbReference type="EMBL" id="PIPV01000013">
    <property type="protein sequence ID" value="RUO51126.1"/>
    <property type="molecule type" value="Genomic_DNA"/>
</dbReference>
<proteinExistence type="predicted"/>
<evidence type="ECO:0000313" key="1">
    <source>
        <dbReference type="EMBL" id="RUO51126.1"/>
    </source>
</evidence>
<reference evidence="2" key="1">
    <citation type="journal article" date="2018" name="Front. Microbiol.">
        <title>Genome-Based Analysis Reveals the Taxonomy and Diversity of the Family Idiomarinaceae.</title>
        <authorList>
            <person name="Liu Y."/>
            <person name="Lai Q."/>
            <person name="Shao Z."/>
        </authorList>
    </citation>
    <scope>NUCLEOTIDE SEQUENCE [LARGE SCALE GENOMIC DNA]</scope>
    <source>
        <strain evidence="2">F23</strain>
    </source>
</reference>
<dbReference type="AlphaFoldDB" id="A0A432XQY2"/>
<protein>
    <recommendedName>
        <fullName evidence="3">Lipoprotein</fullName>
    </recommendedName>
</protein>